<feature type="non-terminal residue" evidence="7">
    <location>
        <position position="103"/>
    </location>
</feature>
<organism evidence="7 8">
    <name type="scientific">Pristionchus entomophagus</name>
    <dbReference type="NCBI Taxonomy" id="358040"/>
    <lineage>
        <taxon>Eukaryota</taxon>
        <taxon>Metazoa</taxon>
        <taxon>Ecdysozoa</taxon>
        <taxon>Nematoda</taxon>
        <taxon>Chromadorea</taxon>
        <taxon>Rhabditida</taxon>
        <taxon>Rhabditina</taxon>
        <taxon>Diplogasteromorpha</taxon>
        <taxon>Diplogasteroidea</taxon>
        <taxon>Neodiplogasteridae</taxon>
        <taxon>Pristionchus</taxon>
    </lineage>
</organism>
<dbReference type="PANTHER" id="PTHR24409">
    <property type="entry name" value="ZINC FINGER PROTEIN 142"/>
    <property type="match status" value="1"/>
</dbReference>
<name>A0AAV5T8W0_9BILA</name>
<feature type="domain" description="C2H2-type" evidence="6">
    <location>
        <begin position="80"/>
        <end position="103"/>
    </location>
</feature>
<dbReference type="EMBL" id="BTSX01000003">
    <property type="protein sequence ID" value="GMS90563.1"/>
    <property type="molecule type" value="Genomic_DNA"/>
</dbReference>
<keyword evidence="1" id="KW-0479">Metal-binding</keyword>
<dbReference type="PANTHER" id="PTHR24409:SF295">
    <property type="entry name" value="AZ2-RELATED"/>
    <property type="match status" value="1"/>
</dbReference>
<dbReference type="SUPFAM" id="SSF57667">
    <property type="entry name" value="beta-beta-alpha zinc fingers"/>
    <property type="match status" value="1"/>
</dbReference>
<keyword evidence="8" id="KW-1185">Reference proteome</keyword>
<evidence type="ECO:0000259" key="6">
    <source>
        <dbReference type="PROSITE" id="PS50157"/>
    </source>
</evidence>
<evidence type="ECO:0000256" key="4">
    <source>
        <dbReference type="ARBA" id="ARBA00022833"/>
    </source>
</evidence>
<keyword evidence="3 5" id="KW-0863">Zinc-finger</keyword>
<dbReference type="Gene3D" id="3.30.160.60">
    <property type="entry name" value="Classic Zinc Finger"/>
    <property type="match status" value="2"/>
</dbReference>
<dbReference type="InterPro" id="IPR013087">
    <property type="entry name" value="Znf_C2H2_type"/>
</dbReference>
<evidence type="ECO:0000256" key="1">
    <source>
        <dbReference type="ARBA" id="ARBA00022723"/>
    </source>
</evidence>
<reference evidence="7" key="1">
    <citation type="submission" date="2023-10" db="EMBL/GenBank/DDBJ databases">
        <title>Genome assembly of Pristionchus species.</title>
        <authorList>
            <person name="Yoshida K."/>
            <person name="Sommer R.J."/>
        </authorList>
    </citation>
    <scope>NUCLEOTIDE SEQUENCE</scope>
    <source>
        <strain evidence="7">RS0144</strain>
    </source>
</reference>
<evidence type="ECO:0000256" key="5">
    <source>
        <dbReference type="PROSITE-ProRule" id="PRU00042"/>
    </source>
</evidence>
<dbReference type="AlphaFoldDB" id="A0AAV5T8W0"/>
<dbReference type="GO" id="GO:0000981">
    <property type="term" value="F:DNA-binding transcription factor activity, RNA polymerase II-specific"/>
    <property type="evidence" value="ECO:0007669"/>
    <property type="project" value="TreeGrafter"/>
</dbReference>
<dbReference type="PROSITE" id="PS00028">
    <property type="entry name" value="ZINC_FINGER_C2H2_1"/>
    <property type="match status" value="1"/>
</dbReference>
<proteinExistence type="predicted"/>
<feature type="domain" description="C2H2-type" evidence="6">
    <location>
        <begin position="12"/>
        <end position="39"/>
    </location>
</feature>
<sequence>NDPDQAKLKRPHTCETCGLTCRSLSNLKAHQKTLGDDDPSKHRTECDICGKIMNGDNLAKHKKTHLDDNDPEQAKLKRPHSCDSCSGVFQSARKLKLHMSVHT</sequence>
<gene>
    <name evidence="7" type="ORF">PENTCL1PPCAC_12738</name>
</gene>
<dbReference type="InterPro" id="IPR036236">
    <property type="entry name" value="Znf_C2H2_sf"/>
</dbReference>
<dbReference type="SMART" id="SM00355">
    <property type="entry name" value="ZnF_C2H2"/>
    <property type="match status" value="3"/>
</dbReference>
<evidence type="ECO:0000313" key="7">
    <source>
        <dbReference type="EMBL" id="GMS90563.1"/>
    </source>
</evidence>
<dbReference type="GO" id="GO:0000977">
    <property type="term" value="F:RNA polymerase II transcription regulatory region sequence-specific DNA binding"/>
    <property type="evidence" value="ECO:0007669"/>
    <property type="project" value="TreeGrafter"/>
</dbReference>
<dbReference type="Proteomes" id="UP001432027">
    <property type="component" value="Unassembled WGS sequence"/>
</dbReference>
<comment type="caution">
    <text evidence="7">The sequence shown here is derived from an EMBL/GenBank/DDBJ whole genome shotgun (WGS) entry which is preliminary data.</text>
</comment>
<accession>A0AAV5T8W0</accession>
<dbReference type="PROSITE" id="PS50157">
    <property type="entry name" value="ZINC_FINGER_C2H2_2"/>
    <property type="match status" value="2"/>
</dbReference>
<evidence type="ECO:0000256" key="2">
    <source>
        <dbReference type="ARBA" id="ARBA00022737"/>
    </source>
</evidence>
<protein>
    <recommendedName>
        <fullName evidence="6">C2H2-type domain-containing protein</fullName>
    </recommendedName>
</protein>
<feature type="non-terminal residue" evidence="7">
    <location>
        <position position="1"/>
    </location>
</feature>
<dbReference type="GO" id="GO:0005634">
    <property type="term" value="C:nucleus"/>
    <property type="evidence" value="ECO:0007669"/>
    <property type="project" value="TreeGrafter"/>
</dbReference>
<evidence type="ECO:0000313" key="8">
    <source>
        <dbReference type="Proteomes" id="UP001432027"/>
    </source>
</evidence>
<evidence type="ECO:0000256" key="3">
    <source>
        <dbReference type="ARBA" id="ARBA00022771"/>
    </source>
</evidence>
<keyword evidence="4" id="KW-0862">Zinc</keyword>
<keyword evidence="2" id="KW-0677">Repeat</keyword>
<dbReference type="Pfam" id="PF00096">
    <property type="entry name" value="zf-C2H2"/>
    <property type="match status" value="1"/>
</dbReference>
<dbReference type="GO" id="GO:0008270">
    <property type="term" value="F:zinc ion binding"/>
    <property type="evidence" value="ECO:0007669"/>
    <property type="project" value="UniProtKB-KW"/>
</dbReference>